<name>B1G480_PARG4</name>
<dbReference type="AlphaFoldDB" id="B1G480"/>
<protein>
    <submittedName>
        <fullName evidence="1">Uncharacterized protein</fullName>
    </submittedName>
</protein>
<proteinExistence type="predicted"/>
<organism evidence="1 2">
    <name type="scientific">Paraburkholderia graminis (strain ATCC 700544 / DSM 17151 / LMG 18924 / NCIMB 13744 / C4D1M)</name>
    <dbReference type="NCBI Taxonomy" id="396598"/>
    <lineage>
        <taxon>Bacteria</taxon>
        <taxon>Pseudomonadati</taxon>
        <taxon>Pseudomonadota</taxon>
        <taxon>Betaproteobacteria</taxon>
        <taxon>Burkholderiales</taxon>
        <taxon>Burkholderiaceae</taxon>
        <taxon>Paraburkholderia</taxon>
    </lineage>
</organism>
<keyword evidence="2" id="KW-1185">Reference proteome</keyword>
<sequence>MRQAYPCSSIRSTGCIGFLVRRLSCACVAVCLLASGCTSIGPTTIVADRFDYSAAIADSWKQQTLLNIVKLRYLDLPVFVEVASVVSGYSLQTGVSVNGTLSGERAVQGNFLAAGVQGVYTDRPTITYSPATGQKFLRGLLEPIDPKNIFFMLQSGYAADFLLGMTVESLNGVRNRSTAAGMMQEADPDFLRAVALLREVQATGAVGMRVEEDKDKDKGSTAVLLFRRDDIAADVVAKTAEVRRLLRMPIGPQKFKIKYSPARGADDELTVNSRSMLQIMQAFSSYIDVPEEHLADHSALPVVAQSAAELQQGAVQIHSGKQRPVNAYAAVRYRDYWFWIDQGDLRTKRALNAVMLFFTMADTGAQEALPLVTIPAQ</sequence>
<accession>B1G480</accession>
<evidence type="ECO:0000313" key="2">
    <source>
        <dbReference type="Proteomes" id="UP000005045"/>
    </source>
</evidence>
<comment type="caution">
    <text evidence="1">The sequence shown here is derived from an EMBL/GenBank/DDBJ whole genome shotgun (WGS) entry which is preliminary data.</text>
</comment>
<dbReference type="RefSeq" id="WP_006050709.1">
    <property type="nucleotide sequence ID" value="NZ_ABLD01000013.1"/>
</dbReference>
<evidence type="ECO:0000313" key="1">
    <source>
        <dbReference type="EMBL" id="EDT09093.1"/>
    </source>
</evidence>
<reference evidence="1 2" key="1">
    <citation type="submission" date="2008-03" db="EMBL/GenBank/DDBJ databases">
        <title>Sequencing of the draft genome and assembly of Burkholderia graminis C4D1M.</title>
        <authorList>
            <consortium name="US DOE Joint Genome Institute (JGI-PGF)"/>
            <person name="Copeland A."/>
            <person name="Lucas S."/>
            <person name="Lapidus A."/>
            <person name="Glavina del Rio T."/>
            <person name="Dalin E."/>
            <person name="Tice H."/>
            <person name="Bruce D."/>
            <person name="Goodwin L."/>
            <person name="Pitluck S."/>
            <person name="Larimer F."/>
            <person name="Land M.L."/>
            <person name="Hauser L."/>
            <person name="Tiedje J."/>
            <person name="Richardson P."/>
        </authorList>
    </citation>
    <scope>NUCLEOTIDE SEQUENCE [LARGE SCALE GENOMIC DNA]</scope>
    <source>
        <strain evidence="2">ATCC 700544 / DSM 17151 / LMG 18924 / NCIMB 13744 / C4D1M</strain>
    </source>
</reference>
<gene>
    <name evidence="1" type="ORF">BgramDRAFT_4145</name>
</gene>
<dbReference type="EMBL" id="ABLD01000013">
    <property type="protein sequence ID" value="EDT09093.1"/>
    <property type="molecule type" value="Genomic_DNA"/>
</dbReference>
<dbReference type="Proteomes" id="UP000005045">
    <property type="component" value="Unassembled WGS sequence"/>
</dbReference>